<dbReference type="Pfam" id="PF00501">
    <property type="entry name" value="AMP-binding"/>
    <property type="match status" value="1"/>
</dbReference>
<dbReference type="Gene3D" id="3.40.50.12780">
    <property type="entry name" value="N-terminal domain of ligase-like"/>
    <property type="match status" value="1"/>
</dbReference>
<name>A0AA86GIV5_9SPHN</name>
<dbReference type="AlphaFoldDB" id="A0AA86GIV5"/>
<evidence type="ECO:0000259" key="2">
    <source>
        <dbReference type="Pfam" id="PF13193"/>
    </source>
</evidence>
<gene>
    <name evidence="3" type="ORF">SGRAN_1179</name>
</gene>
<dbReference type="GO" id="GO:0016878">
    <property type="term" value="F:acid-thiol ligase activity"/>
    <property type="evidence" value="ECO:0007669"/>
    <property type="project" value="UniProtKB-ARBA"/>
</dbReference>
<protein>
    <submittedName>
        <fullName evidence="3">Acyl-CoA synthetase</fullName>
        <ecNumber evidence="3">2.3.1.86</ecNumber>
    </submittedName>
</protein>
<dbReference type="InterPro" id="IPR050237">
    <property type="entry name" value="ATP-dep_AMP-bd_enzyme"/>
</dbReference>
<dbReference type="Pfam" id="PF13193">
    <property type="entry name" value="AMP-binding_C"/>
    <property type="match status" value="1"/>
</dbReference>
<evidence type="ECO:0000259" key="1">
    <source>
        <dbReference type="Pfam" id="PF00501"/>
    </source>
</evidence>
<dbReference type="EMBL" id="CP012199">
    <property type="protein sequence ID" value="AMG73572.1"/>
    <property type="molecule type" value="Genomic_DNA"/>
</dbReference>
<dbReference type="NCBIfam" id="NF005863">
    <property type="entry name" value="PRK07798.1"/>
    <property type="match status" value="1"/>
</dbReference>
<proteinExistence type="predicted"/>
<dbReference type="Gene3D" id="3.30.300.30">
    <property type="match status" value="1"/>
</dbReference>
<feature type="domain" description="AMP-binding enzyme C-terminal" evidence="2">
    <location>
        <begin position="444"/>
        <end position="519"/>
    </location>
</feature>
<dbReference type="KEGG" id="sgi:SGRAN_1179"/>
<feature type="domain" description="AMP-dependent synthetase/ligase" evidence="1">
    <location>
        <begin position="16"/>
        <end position="381"/>
    </location>
</feature>
<reference evidence="3 4" key="1">
    <citation type="journal article" date="2016" name="BMC Genomics">
        <title>Genomic analysis of the nitrate-respiring Sphingopyxis granuli (formerly Sphingomonas macrogoltabida) strain TFA.</title>
        <authorList>
            <person name="Garcia-Romero I."/>
            <person name="Perez-Pulido A.J."/>
            <person name="Gonzalez-Flores Y.E."/>
            <person name="Reyes-Ramirez F."/>
            <person name="Santero E."/>
            <person name="Floriano B."/>
        </authorList>
    </citation>
    <scope>NUCLEOTIDE SEQUENCE [LARGE SCALE GENOMIC DNA]</scope>
    <source>
        <strain evidence="3 4">TFA</strain>
    </source>
</reference>
<keyword evidence="4" id="KW-1185">Reference proteome</keyword>
<evidence type="ECO:0000313" key="3">
    <source>
        <dbReference type="EMBL" id="AMG73572.1"/>
    </source>
</evidence>
<dbReference type="SUPFAM" id="SSF56801">
    <property type="entry name" value="Acetyl-CoA synthetase-like"/>
    <property type="match status" value="1"/>
</dbReference>
<dbReference type="InterPro" id="IPR020845">
    <property type="entry name" value="AMP-binding_CS"/>
</dbReference>
<dbReference type="RefSeq" id="WP_237233799.1">
    <property type="nucleotide sequence ID" value="NZ_CP012199.1"/>
</dbReference>
<keyword evidence="3" id="KW-0012">Acyltransferase</keyword>
<organism evidence="3 4">
    <name type="scientific">Sphingopyxis granuli</name>
    <dbReference type="NCBI Taxonomy" id="267128"/>
    <lineage>
        <taxon>Bacteria</taxon>
        <taxon>Pseudomonadati</taxon>
        <taxon>Pseudomonadota</taxon>
        <taxon>Alphaproteobacteria</taxon>
        <taxon>Sphingomonadales</taxon>
        <taxon>Sphingomonadaceae</taxon>
        <taxon>Sphingopyxis</taxon>
    </lineage>
</organism>
<dbReference type="PROSITE" id="PS00455">
    <property type="entry name" value="AMP_BINDING"/>
    <property type="match status" value="1"/>
</dbReference>
<keyword evidence="3" id="KW-0808">Transferase</keyword>
<dbReference type="InterPro" id="IPR042099">
    <property type="entry name" value="ANL_N_sf"/>
</dbReference>
<sequence length="535" mass="57151">MFNFGDMLDIVERNLPPDAPLCLHGDRRIDWGEAGRLSNNLARSLREGGLKAGDSLAIYLRNGPEYILSLAAAFKARLAPVNVNYRYTDAELRYLLNDSDARAVVYAAEFRDHVEAIRADLPLVTRWIEVTDGAASPGFAEDFAAVSVAGDGAPLAIERSPNDIFFIYTGGTTGMPKGVMWEHGEMREILVRPARTLGEPVPDTLEELAASIRAQGPGPRLLPACPLMHGTGLLPSIGVMLSGGSIVTLTQRRFDAGEMIAAVETHRPQALVIVGDSFGRPLLAELDKRTAPADLSSVLSVTSSGVMWSMEIKRGLLRHMPDAVLNDALSSSEALGLGASVMTRDCEVKTASFTLGERCRVFDEADRPVLAGSGGVGRLALGPPNPLGYYKDAEKSAATFRVIDGVRYCIPGDWVRVEADGSLTFLGRGSGCINTGGEKVFAEEVEEALKRHDSVSDALVVGVPDPTWGQAIVGVVTLHADAAFDAEALRDHVRAQLAGYKVPKRLLVADRPLRAANGKADYGAARAIAEGATAR</sequence>
<accession>A0AA86GIV5</accession>
<dbReference type="InterPro" id="IPR045851">
    <property type="entry name" value="AMP-bd_C_sf"/>
</dbReference>
<dbReference type="EC" id="2.3.1.86" evidence="3"/>
<dbReference type="InterPro" id="IPR025110">
    <property type="entry name" value="AMP-bd_C"/>
</dbReference>
<dbReference type="InterPro" id="IPR000873">
    <property type="entry name" value="AMP-dep_synth/lig_dom"/>
</dbReference>
<dbReference type="PANTHER" id="PTHR43767">
    <property type="entry name" value="LONG-CHAIN-FATTY-ACID--COA LIGASE"/>
    <property type="match status" value="1"/>
</dbReference>
<dbReference type="GO" id="GO:0004321">
    <property type="term" value="F:fatty-acyl-CoA synthase activity"/>
    <property type="evidence" value="ECO:0007669"/>
    <property type="project" value="UniProtKB-EC"/>
</dbReference>
<dbReference type="Proteomes" id="UP000058599">
    <property type="component" value="Chromosome"/>
</dbReference>
<dbReference type="PANTHER" id="PTHR43767:SF1">
    <property type="entry name" value="NONRIBOSOMAL PEPTIDE SYNTHASE PES1 (EUROFUNG)-RELATED"/>
    <property type="match status" value="1"/>
</dbReference>
<evidence type="ECO:0000313" key="4">
    <source>
        <dbReference type="Proteomes" id="UP000058599"/>
    </source>
</evidence>